<dbReference type="PANTHER" id="PTHR22807">
    <property type="entry name" value="NOP2 YEAST -RELATED NOL1/NOP2/FMU SUN DOMAIN-CONTAINING"/>
    <property type="match status" value="1"/>
</dbReference>
<feature type="binding site" evidence="6">
    <location>
        <position position="256"/>
    </location>
    <ligand>
        <name>S-adenosyl-L-methionine</name>
        <dbReference type="ChEBI" id="CHEBI:59789"/>
    </ligand>
</feature>
<gene>
    <name evidence="8" type="ORF">ONE63_000924</name>
</gene>
<dbReference type="AlphaFoldDB" id="A0AAV7Y128"/>
<accession>A0AAV7Y128</accession>
<feature type="binding site" evidence="6">
    <location>
        <begin position="232"/>
        <end position="238"/>
    </location>
    <ligand>
        <name>S-adenosyl-L-methionine</name>
        <dbReference type="ChEBI" id="CHEBI:59789"/>
    </ligand>
</feature>
<dbReference type="Pfam" id="PF01189">
    <property type="entry name" value="Methyltr_RsmB-F"/>
    <property type="match status" value="1"/>
</dbReference>
<evidence type="ECO:0000256" key="5">
    <source>
        <dbReference type="ARBA" id="ARBA00022884"/>
    </source>
</evidence>
<feature type="binding site" evidence="6">
    <location>
        <position position="323"/>
    </location>
    <ligand>
        <name>S-adenosyl-L-methionine</name>
        <dbReference type="ChEBI" id="CHEBI:59789"/>
    </ligand>
</feature>
<evidence type="ECO:0000256" key="4">
    <source>
        <dbReference type="ARBA" id="ARBA00022691"/>
    </source>
</evidence>
<dbReference type="InterPro" id="IPR023267">
    <property type="entry name" value="RCMT"/>
</dbReference>
<dbReference type="Gene3D" id="3.40.50.150">
    <property type="entry name" value="Vaccinia Virus protein VP39"/>
    <property type="match status" value="1"/>
</dbReference>
<feature type="active site" description="Nucleophile" evidence="6">
    <location>
        <position position="372"/>
    </location>
</feature>
<comment type="caution">
    <text evidence="8">The sequence shown here is derived from an EMBL/GenBank/DDBJ whole genome shotgun (WGS) entry which is preliminary data.</text>
</comment>
<comment type="caution">
    <text evidence="6">Lacks conserved residue(s) required for the propagation of feature annotation.</text>
</comment>
<dbReference type="PROSITE" id="PS01153">
    <property type="entry name" value="NOL1_NOP2_SUN"/>
    <property type="match status" value="1"/>
</dbReference>
<dbReference type="Gene3D" id="2.30.130.10">
    <property type="entry name" value="PUA domain"/>
    <property type="match status" value="1"/>
</dbReference>
<dbReference type="Proteomes" id="UP001075354">
    <property type="component" value="Chromosome 1"/>
</dbReference>
<dbReference type="InterPro" id="IPR029063">
    <property type="entry name" value="SAM-dependent_MTases_sf"/>
</dbReference>
<dbReference type="InterPro" id="IPR001678">
    <property type="entry name" value="MeTrfase_RsmB-F_NOP2_dom"/>
</dbReference>
<dbReference type="InterPro" id="IPR049560">
    <property type="entry name" value="MeTrfase_RsmB-F_NOP2_cat"/>
</dbReference>
<evidence type="ECO:0000259" key="7">
    <source>
        <dbReference type="PROSITE" id="PS51686"/>
    </source>
</evidence>
<evidence type="ECO:0000313" key="8">
    <source>
        <dbReference type="EMBL" id="KAJ1532317.1"/>
    </source>
</evidence>
<dbReference type="SUPFAM" id="SSF53335">
    <property type="entry name" value="S-adenosyl-L-methionine-dependent methyltransferases"/>
    <property type="match status" value="1"/>
</dbReference>
<keyword evidence="2 6" id="KW-0489">Methyltransferase</keyword>
<dbReference type="InterPro" id="IPR018314">
    <property type="entry name" value="RsmB/NOL1/NOP2-like_CS"/>
</dbReference>
<evidence type="ECO:0000256" key="3">
    <source>
        <dbReference type="ARBA" id="ARBA00022679"/>
    </source>
</evidence>
<name>A0AAV7Y128_9NEOP</name>
<evidence type="ECO:0000256" key="2">
    <source>
        <dbReference type="ARBA" id="ARBA00022603"/>
    </source>
</evidence>
<dbReference type="InterPro" id="IPR015947">
    <property type="entry name" value="PUA-like_sf"/>
</dbReference>
<keyword evidence="5 6" id="KW-0694">RNA-binding</keyword>
<dbReference type="PROSITE" id="PS51686">
    <property type="entry name" value="SAM_MT_RSMB_NOP"/>
    <property type="match status" value="1"/>
</dbReference>
<comment type="similarity">
    <text evidence="1 6">Belongs to the class I-like SAM-binding methyltransferase superfamily. RsmB/NOP family.</text>
</comment>
<dbReference type="InterPro" id="IPR036974">
    <property type="entry name" value="PUA_sf"/>
</dbReference>
<reference evidence="8" key="1">
    <citation type="submission" date="2022-12" db="EMBL/GenBank/DDBJ databases">
        <title>Chromosome-level genome assembly of the bean flower thrips Megalurothrips usitatus.</title>
        <authorList>
            <person name="Ma L."/>
            <person name="Liu Q."/>
            <person name="Li H."/>
            <person name="Cai W."/>
        </authorList>
    </citation>
    <scope>NUCLEOTIDE SEQUENCE</scope>
    <source>
        <strain evidence="8">Cailab_2022a</strain>
    </source>
</reference>
<protein>
    <recommendedName>
        <fullName evidence="7">SAM-dependent MTase RsmB/NOP-type domain-containing protein</fullName>
    </recommendedName>
</protein>
<dbReference type="CDD" id="cd02440">
    <property type="entry name" value="AdoMet_MTases"/>
    <property type="match status" value="1"/>
</dbReference>
<evidence type="ECO:0000256" key="1">
    <source>
        <dbReference type="ARBA" id="ARBA00007494"/>
    </source>
</evidence>
<sequence>MLPVPSDHRGMSLEDDTLKLLIWRRKAPKFTTFRINSLVTTPSHCMDTLKLALLKLSESRAASGQDSTVPPIWSHPLLPEAIAYGSWARNGDLPRHESEVIVDPACGAAVLRGAHVFVPGVVGLLPGAKEGDIVSIYADIEARCKRGWAQRLEAENRYFVGNGVLLMGRKDIFCDNGIGRGIAVQVTDNESGCPSLPANSISPGLAVMQNLPSIVCGRVVNPQPGEIILDMCAAPGNKTTHLSMLMKNQGVVIALDRSATRTSKLRQLCKDMKVKNVTAFVCNSVNAVINSNTQIEGVKYGHQSHNQSGPPFPINTFDRVLLDAPCSALGQRPKLEQIDFKHVTSLPPLQKKLFETAVKLLKPGGTLVYSTCTVVVDENEGIVRWALDHFPCLELVPAEPYLFPSVSNQDVSMILSPFERSCVQKYVPHGNLEENHCERDTIGFFIARFFKRV</sequence>
<keyword evidence="3 6" id="KW-0808">Transferase</keyword>
<evidence type="ECO:0000256" key="6">
    <source>
        <dbReference type="PROSITE-ProRule" id="PRU01023"/>
    </source>
</evidence>
<keyword evidence="4 6" id="KW-0949">S-adenosyl-L-methionine</keyword>
<dbReference type="PROSITE" id="PS50890">
    <property type="entry name" value="PUA"/>
    <property type="match status" value="1"/>
</dbReference>
<evidence type="ECO:0000313" key="9">
    <source>
        <dbReference type="Proteomes" id="UP001075354"/>
    </source>
</evidence>
<proteinExistence type="inferred from homology"/>
<dbReference type="SUPFAM" id="SSF88697">
    <property type="entry name" value="PUA domain-like"/>
    <property type="match status" value="1"/>
</dbReference>
<dbReference type="EMBL" id="JAPTSV010000001">
    <property type="protein sequence ID" value="KAJ1532317.1"/>
    <property type="molecule type" value="Genomic_DNA"/>
</dbReference>
<dbReference type="PANTHER" id="PTHR22807:SF34">
    <property type="entry name" value="TRNA (CYTOSINE(72)-C(5))-METHYLTRANSFERASE NSUN6"/>
    <property type="match status" value="1"/>
</dbReference>
<organism evidence="8 9">
    <name type="scientific">Megalurothrips usitatus</name>
    <name type="common">bean blossom thrips</name>
    <dbReference type="NCBI Taxonomy" id="439358"/>
    <lineage>
        <taxon>Eukaryota</taxon>
        <taxon>Metazoa</taxon>
        <taxon>Ecdysozoa</taxon>
        <taxon>Arthropoda</taxon>
        <taxon>Hexapoda</taxon>
        <taxon>Insecta</taxon>
        <taxon>Pterygota</taxon>
        <taxon>Neoptera</taxon>
        <taxon>Paraneoptera</taxon>
        <taxon>Thysanoptera</taxon>
        <taxon>Terebrantia</taxon>
        <taxon>Thripoidea</taxon>
        <taxon>Thripidae</taxon>
        <taxon>Megalurothrips</taxon>
    </lineage>
</organism>
<dbReference type="GO" id="GO:0008173">
    <property type="term" value="F:RNA methyltransferase activity"/>
    <property type="evidence" value="ECO:0007669"/>
    <property type="project" value="InterPro"/>
</dbReference>
<dbReference type="GO" id="GO:0001510">
    <property type="term" value="P:RNA methylation"/>
    <property type="evidence" value="ECO:0007669"/>
    <property type="project" value="InterPro"/>
</dbReference>
<keyword evidence="9" id="KW-1185">Reference proteome</keyword>
<feature type="domain" description="SAM-dependent MTase RsmB/NOP-type" evidence="7">
    <location>
        <begin position="130"/>
        <end position="452"/>
    </location>
</feature>
<dbReference type="CDD" id="cd21150">
    <property type="entry name" value="PUA_NSun6-like"/>
    <property type="match status" value="1"/>
</dbReference>
<dbReference type="PRINTS" id="PR02008">
    <property type="entry name" value="RCMTFAMILY"/>
</dbReference>
<dbReference type="GO" id="GO:0003723">
    <property type="term" value="F:RNA binding"/>
    <property type="evidence" value="ECO:0007669"/>
    <property type="project" value="UniProtKB-UniRule"/>
</dbReference>